<dbReference type="Pfam" id="PF02518">
    <property type="entry name" value="HATPase_c"/>
    <property type="match status" value="1"/>
</dbReference>
<evidence type="ECO:0000256" key="3">
    <source>
        <dbReference type="ARBA" id="ARBA00022553"/>
    </source>
</evidence>
<evidence type="ECO:0000256" key="2">
    <source>
        <dbReference type="ARBA" id="ARBA00012438"/>
    </source>
</evidence>
<dbReference type="GO" id="GO:0005886">
    <property type="term" value="C:plasma membrane"/>
    <property type="evidence" value="ECO:0007669"/>
    <property type="project" value="TreeGrafter"/>
</dbReference>
<dbReference type="AlphaFoldDB" id="T1A3H4"/>
<dbReference type="Gene3D" id="3.30.565.10">
    <property type="entry name" value="Histidine kinase-like ATPase, C-terminal domain"/>
    <property type="match status" value="1"/>
</dbReference>
<dbReference type="InterPro" id="IPR036890">
    <property type="entry name" value="HATPase_C_sf"/>
</dbReference>
<name>T1A3H4_9ZZZZ</name>
<dbReference type="InterPro" id="IPR003594">
    <property type="entry name" value="HATPase_dom"/>
</dbReference>
<evidence type="ECO:0000256" key="5">
    <source>
        <dbReference type="ARBA" id="ARBA00022692"/>
    </source>
</evidence>
<keyword evidence="7" id="KW-1133">Transmembrane helix</keyword>
<keyword evidence="9" id="KW-0067">ATP-binding</keyword>
<reference evidence="9" key="2">
    <citation type="journal article" date="2014" name="ISME J.">
        <title>Microbial stratification in low pH oxic and suboxic macroscopic growths along an acid mine drainage.</title>
        <authorList>
            <person name="Mendez-Garcia C."/>
            <person name="Mesa V."/>
            <person name="Sprenger R.R."/>
            <person name="Richter M."/>
            <person name="Diez M.S."/>
            <person name="Solano J."/>
            <person name="Bargiela R."/>
            <person name="Golyshina O.V."/>
            <person name="Manteca A."/>
            <person name="Ramos J.L."/>
            <person name="Gallego J.R."/>
            <person name="Llorente I."/>
            <person name="Martins Dos Santos V.A."/>
            <person name="Jensen O.N."/>
            <person name="Pelaez A.I."/>
            <person name="Sanchez J."/>
            <person name="Ferrer M."/>
        </authorList>
    </citation>
    <scope>NUCLEOTIDE SEQUENCE</scope>
</reference>
<dbReference type="EMBL" id="AUZY01001969">
    <property type="protein sequence ID" value="EQD73421.1"/>
    <property type="molecule type" value="Genomic_DNA"/>
</dbReference>
<keyword evidence="6" id="KW-0418">Kinase</keyword>
<comment type="caution">
    <text evidence="9">The sequence shown here is derived from an EMBL/GenBank/DDBJ whole genome shotgun (WGS) entry which is preliminary data.</text>
</comment>
<dbReference type="CDD" id="cd00075">
    <property type="entry name" value="HATPase"/>
    <property type="match status" value="1"/>
</dbReference>
<feature type="non-terminal residue" evidence="9">
    <location>
        <position position="1"/>
    </location>
</feature>
<dbReference type="InterPro" id="IPR005467">
    <property type="entry name" value="His_kinase_dom"/>
</dbReference>
<feature type="domain" description="Histidine kinase" evidence="8">
    <location>
        <begin position="1"/>
        <end position="64"/>
    </location>
</feature>
<dbReference type="GO" id="GO:0000160">
    <property type="term" value="P:phosphorelay signal transduction system"/>
    <property type="evidence" value="ECO:0007669"/>
    <property type="project" value="TreeGrafter"/>
</dbReference>
<accession>T1A3H4</accession>
<evidence type="ECO:0000256" key="7">
    <source>
        <dbReference type="ARBA" id="ARBA00022989"/>
    </source>
</evidence>
<reference evidence="9" key="1">
    <citation type="submission" date="2013-08" db="EMBL/GenBank/DDBJ databases">
        <authorList>
            <person name="Mendez C."/>
            <person name="Richter M."/>
            <person name="Ferrer M."/>
            <person name="Sanchez J."/>
        </authorList>
    </citation>
    <scope>NUCLEOTIDE SEQUENCE</scope>
</reference>
<gene>
    <name evidence="10" type="ORF">B1B_03226</name>
    <name evidence="9" type="ORF">B1B_09382</name>
</gene>
<evidence type="ECO:0000256" key="4">
    <source>
        <dbReference type="ARBA" id="ARBA00022679"/>
    </source>
</evidence>
<proteinExistence type="predicted"/>
<dbReference type="GO" id="GO:0004673">
    <property type="term" value="F:protein histidine kinase activity"/>
    <property type="evidence" value="ECO:0007669"/>
    <property type="project" value="UniProtKB-EC"/>
</dbReference>
<evidence type="ECO:0000259" key="8">
    <source>
        <dbReference type="PROSITE" id="PS50109"/>
    </source>
</evidence>
<dbReference type="EC" id="2.7.13.3" evidence="2"/>
<evidence type="ECO:0000313" key="10">
    <source>
        <dbReference type="EMBL" id="EQD73421.1"/>
    </source>
</evidence>
<dbReference type="PANTHER" id="PTHR45436">
    <property type="entry name" value="SENSOR HISTIDINE KINASE YKOH"/>
    <property type="match status" value="1"/>
</dbReference>
<keyword evidence="4" id="KW-0808">Transferase</keyword>
<keyword evidence="7" id="KW-0472">Membrane</keyword>
<dbReference type="PANTHER" id="PTHR45436:SF8">
    <property type="entry name" value="HISTIDINE KINASE"/>
    <property type="match status" value="1"/>
</dbReference>
<protein>
    <recommendedName>
        <fullName evidence="2">histidine kinase</fullName>
        <ecNumber evidence="2">2.7.13.3</ecNumber>
    </recommendedName>
</protein>
<dbReference type="SUPFAM" id="SSF55874">
    <property type="entry name" value="ATPase domain of HSP90 chaperone/DNA topoisomerase II/histidine kinase"/>
    <property type="match status" value="1"/>
</dbReference>
<dbReference type="GO" id="GO:0005524">
    <property type="term" value="F:ATP binding"/>
    <property type="evidence" value="ECO:0007669"/>
    <property type="project" value="UniProtKB-KW"/>
</dbReference>
<comment type="catalytic activity">
    <reaction evidence="1">
        <text>ATP + protein L-histidine = ADP + protein N-phospho-L-histidine.</text>
        <dbReference type="EC" id="2.7.13.3"/>
    </reaction>
</comment>
<evidence type="ECO:0000313" key="9">
    <source>
        <dbReference type="EMBL" id="EQD55101.1"/>
    </source>
</evidence>
<sequence>PGIPVEERDNVLQPFRRLDRSRHTAGNGLGLALVRAVAELHDAELTLTDNAPGLRISLRFATSRI</sequence>
<evidence type="ECO:0000256" key="1">
    <source>
        <dbReference type="ARBA" id="ARBA00000085"/>
    </source>
</evidence>
<keyword evidence="9" id="KW-0547">Nucleotide-binding</keyword>
<dbReference type="InterPro" id="IPR050428">
    <property type="entry name" value="TCS_sensor_his_kinase"/>
</dbReference>
<keyword evidence="3" id="KW-0597">Phosphoprotein</keyword>
<evidence type="ECO:0000256" key="6">
    <source>
        <dbReference type="ARBA" id="ARBA00022777"/>
    </source>
</evidence>
<dbReference type="EMBL" id="AUZY01006196">
    <property type="protein sequence ID" value="EQD55101.1"/>
    <property type="molecule type" value="Genomic_DNA"/>
</dbReference>
<organism evidence="9">
    <name type="scientific">mine drainage metagenome</name>
    <dbReference type="NCBI Taxonomy" id="410659"/>
    <lineage>
        <taxon>unclassified sequences</taxon>
        <taxon>metagenomes</taxon>
        <taxon>ecological metagenomes</taxon>
    </lineage>
</organism>
<dbReference type="PROSITE" id="PS50109">
    <property type="entry name" value="HIS_KIN"/>
    <property type="match status" value="1"/>
</dbReference>
<keyword evidence="5" id="KW-0812">Transmembrane</keyword>